<organism evidence="2 3">
    <name type="scientific">Tanacetum coccineum</name>
    <dbReference type="NCBI Taxonomy" id="301880"/>
    <lineage>
        <taxon>Eukaryota</taxon>
        <taxon>Viridiplantae</taxon>
        <taxon>Streptophyta</taxon>
        <taxon>Embryophyta</taxon>
        <taxon>Tracheophyta</taxon>
        <taxon>Spermatophyta</taxon>
        <taxon>Magnoliopsida</taxon>
        <taxon>eudicotyledons</taxon>
        <taxon>Gunneridae</taxon>
        <taxon>Pentapetalae</taxon>
        <taxon>asterids</taxon>
        <taxon>campanulids</taxon>
        <taxon>Asterales</taxon>
        <taxon>Asteraceae</taxon>
        <taxon>Asteroideae</taxon>
        <taxon>Anthemideae</taxon>
        <taxon>Anthemidinae</taxon>
        <taxon>Tanacetum</taxon>
    </lineage>
</organism>
<dbReference type="EMBL" id="BQNB010013516">
    <property type="protein sequence ID" value="GJT16939.1"/>
    <property type="molecule type" value="Genomic_DNA"/>
</dbReference>
<comment type="caution">
    <text evidence="2">The sequence shown here is derived from an EMBL/GenBank/DDBJ whole genome shotgun (WGS) entry which is preliminary data.</text>
</comment>
<reference evidence="2" key="2">
    <citation type="submission" date="2022-01" db="EMBL/GenBank/DDBJ databases">
        <authorList>
            <person name="Yamashiro T."/>
            <person name="Shiraishi A."/>
            <person name="Satake H."/>
            <person name="Nakayama K."/>
        </authorList>
    </citation>
    <scope>NUCLEOTIDE SEQUENCE</scope>
</reference>
<feature type="region of interest" description="Disordered" evidence="1">
    <location>
        <begin position="87"/>
        <end position="136"/>
    </location>
</feature>
<feature type="compositionally biased region" description="Basic residues" evidence="1">
    <location>
        <begin position="99"/>
        <end position="108"/>
    </location>
</feature>
<feature type="compositionally biased region" description="Basic and acidic residues" evidence="1">
    <location>
        <begin position="88"/>
        <end position="98"/>
    </location>
</feature>
<name>A0ABQ5BRR9_9ASTR</name>
<sequence length="136" mass="16220">MMVNSNKGREAENRDDVQGYLIPGIKFRYHALQNRPYSVTKVRKNMIMYLKNQAGYKQSYFKGMKYKEIRPIFENVWDQTHTFVPMDLEDKEKDSEKKGSRKKSLARKRAGEKQSEKSTKRKKIEDDVEKEELKSY</sequence>
<keyword evidence="3" id="KW-1185">Reference proteome</keyword>
<evidence type="ECO:0000313" key="2">
    <source>
        <dbReference type="EMBL" id="GJT16939.1"/>
    </source>
</evidence>
<feature type="compositionally biased region" description="Basic and acidic residues" evidence="1">
    <location>
        <begin position="109"/>
        <end position="118"/>
    </location>
</feature>
<reference evidence="2" key="1">
    <citation type="journal article" date="2022" name="Int. J. Mol. Sci.">
        <title>Draft Genome of Tanacetum Coccineum: Genomic Comparison of Closely Related Tanacetum-Family Plants.</title>
        <authorList>
            <person name="Yamashiro T."/>
            <person name="Shiraishi A."/>
            <person name="Nakayama K."/>
            <person name="Satake H."/>
        </authorList>
    </citation>
    <scope>NUCLEOTIDE SEQUENCE</scope>
</reference>
<protein>
    <submittedName>
        <fullName evidence="2">Uncharacterized protein</fullName>
    </submittedName>
</protein>
<accession>A0ABQ5BRR9</accession>
<dbReference type="Proteomes" id="UP001151760">
    <property type="component" value="Unassembled WGS sequence"/>
</dbReference>
<gene>
    <name evidence="2" type="ORF">Tco_0875645</name>
</gene>
<proteinExistence type="predicted"/>
<evidence type="ECO:0000256" key="1">
    <source>
        <dbReference type="SAM" id="MobiDB-lite"/>
    </source>
</evidence>
<evidence type="ECO:0000313" key="3">
    <source>
        <dbReference type="Proteomes" id="UP001151760"/>
    </source>
</evidence>